<proteinExistence type="predicted"/>
<dbReference type="EMBL" id="LK052939">
    <property type="protein sequence ID" value="CDR39247.1"/>
    <property type="molecule type" value="Genomic_DNA"/>
</dbReference>
<evidence type="ECO:0000256" key="1">
    <source>
        <dbReference type="SAM" id="MobiDB-lite"/>
    </source>
</evidence>
<gene>
    <name evidence="4" type="ORF">RHTO0S_04e03202g</name>
</gene>
<feature type="signal peptide" evidence="2">
    <location>
        <begin position="1"/>
        <end position="28"/>
    </location>
</feature>
<feature type="chain" id="PRO_5001594065" evidence="2">
    <location>
        <begin position="29"/>
        <end position="338"/>
    </location>
</feature>
<organism evidence="4">
    <name type="scientific">Rhodotorula toruloides</name>
    <name type="common">Yeast</name>
    <name type="synonym">Rhodosporidium toruloides</name>
    <dbReference type="NCBI Taxonomy" id="5286"/>
    <lineage>
        <taxon>Eukaryota</taxon>
        <taxon>Fungi</taxon>
        <taxon>Dikarya</taxon>
        <taxon>Basidiomycota</taxon>
        <taxon>Pucciniomycotina</taxon>
        <taxon>Microbotryomycetes</taxon>
        <taxon>Sporidiobolales</taxon>
        <taxon>Sporidiobolaceae</taxon>
        <taxon>Rhodotorula</taxon>
    </lineage>
</organism>
<dbReference type="InterPro" id="IPR005018">
    <property type="entry name" value="DOMON_domain"/>
</dbReference>
<feature type="domain" description="DOMON" evidence="3">
    <location>
        <begin position="51"/>
        <end position="187"/>
    </location>
</feature>
<reference evidence="4" key="1">
    <citation type="journal article" date="2014" name="Genome Announc.">
        <title>Draft genome sequence of Rhodosporidium toruloides CECT1137, an oleaginous yeast of biotechnological interest.</title>
        <authorList>
            <person name="Morin N."/>
            <person name="Calcas X."/>
            <person name="Devillers H."/>
            <person name="Durrens P."/>
            <person name="Sherman D.J."/>
            <person name="Nicaud J.-M."/>
            <person name="Neuveglise C."/>
        </authorList>
    </citation>
    <scope>NUCLEOTIDE SEQUENCE</scope>
    <source>
        <strain evidence="4">CECT1137</strain>
    </source>
</reference>
<dbReference type="Gene3D" id="2.60.40.1210">
    <property type="entry name" value="Cellobiose dehydrogenase, cytochrome domain"/>
    <property type="match status" value="1"/>
</dbReference>
<dbReference type="SMART" id="SM00664">
    <property type="entry name" value="DoH"/>
    <property type="match status" value="1"/>
</dbReference>
<dbReference type="SUPFAM" id="SSF49344">
    <property type="entry name" value="CBD9-like"/>
    <property type="match status" value="1"/>
</dbReference>
<name>A0A061ANQ2_RHOTO</name>
<evidence type="ECO:0000256" key="2">
    <source>
        <dbReference type="SAM" id="SignalP"/>
    </source>
</evidence>
<dbReference type="InterPro" id="IPR015920">
    <property type="entry name" value="Cellobiose_DH-like_cyt"/>
</dbReference>
<evidence type="ECO:0000313" key="4">
    <source>
        <dbReference type="EMBL" id="CDR39247.1"/>
    </source>
</evidence>
<keyword evidence="2" id="KW-0732">Signal</keyword>
<evidence type="ECO:0000259" key="3">
    <source>
        <dbReference type="PROSITE" id="PS50836"/>
    </source>
</evidence>
<accession>A0A061ANQ2</accession>
<dbReference type="Pfam" id="PF16010">
    <property type="entry name" value="CDH-cyt"/>
    <property type="match status" value="1"/>
</dbReference>
<feature type="region of interest" description="Disordered" evidence="1">
    <location>
        <begin position="230"/>
        <end position="302"/>
    </location>
</feature>
<feature type="compositionally biased region" description="Low complexity" evidence="1">
    <location>
        <begin position="240"/>
        <end position="287"/>
    </location>
</feature>
<dbReference type="OrthoDB" id="2528882at2759"/>
<dbReference type="AlphaFoldDB" id="A0A061ANQ2"/>
<sequence length="338" mass="33747">MCPSRGLANRRLFTLLPTLFLLASPVLAAVSSSDLLTYLGGSATGQTLTTAAYTLTMAANASSVLISCAYKGKVSELGWMGFGTGSAMSDADILVLWPNSDGSWTISHRTAATTVMPTLVGTANKDSLTDSSGSVRVVASLSSKSQTDSPAVVTFVRPLQMPATYKGKGEYYQLKKAINQQVIYAYGTKNPGSSAQDATLTQHPLDGMGATYVDLSATFSATSAAIEAPLSPVKGGSSSGGSSAADGTSAAPTTAGAASGSSSGAAAASAATAGATSGGDSTTGAASLLPSTDPMTSSGSTTGAAGGGAWTYAAVIKMHGICAGATWYMVTHRPCRRA</sequence>
<protein>
    <submittedName>
        <fullName evidence="4">RHTO0S04e03202g1_1</fullName>
    </submittedName>
</protein>
<dbReference type="PANTHER" id="PTHR47797">
    <property type="entry name" value="DEHYDROGENASE, PUTATIVE (AFU_ORTHOLOGUE AFUA_8G05805)-RELATED"/>
    <property type="match status" value="1"/>
</dbReference>
<dbReference type="PROSITE" id="PS50836">
    <property type="entry name" value="DOMON"/>
    <property type="match status" value="1"/>
</dbReference>
<dbReference type="PANTHER" id="PTHR47797:SF3">
    <property type="entry name" value="CYTOCHROME B561 DOMAIN-CONTAINING PROTEIN"/>
    <property type="match status" value="1"/>
</dbReference>